<feature type="compositionally biased region" description="Polar residues" evidence="1">
    <location>
        <begin position="22"/>
        <end position="33"/>
    </location>
</feature>
<feature type="region of interest" description="Disordered" evidence="1">
    <location>
        <begin position="22"/>
        <end position="53"/>
    </location>
</feature>
<feature type="chain" id="PRO_5011980592" description="DUF4148 domain-containing protein" evidence="2">
    <location>
        <begin position="21"/>
        <end position="84"/>
    </location>
</feature>
<feature type="signal peptide" evidence="2">
    <location>
        <begin position="1"/>
        <end position="20"/>
    </location>
</feature>
<dbReference type="RefSeq" id="WP_074299220.1">
    <property type="nucleotide sequence ID" value="NZ_FSRU01000002.1"/>
</dbReference>
<dbReference type="AlphaFoldDB" id="A0A1N6KRT7"/>
<accession>A0A1N6KRT7</accession>
<evidence type="ECO:0000256" key="1">
    <source>
        <dbReference type="SAM" id="MobiDB-lite"/>
    </source>
</evidence>
<evidence type="ECO:0000256" key="2">
    <source>
        <dbReference type="SAM" id="SignalP"/>
    </source>
</evidence>
<evidence type="ECO:0008006" key="5">
    <source>
        <dbReference type="Google" id="ProtNLM"/>
    </source>
</evidence>
<organism evidence="3 4">
    <name type="scientific">Paraburkholderia phenazinium</name>
    <dbReference type="NCBI Taxonomy" id="60549"/>
    <lineage>
        <taxon>Bacteria</taxon>
        <taxon>Pseudomonadati</taxon>
        <taxon>Pseudomonadota</taxon>
        <taxon>Betaproteobacteria</taxon>
        <taxon>Burkholderiales</taxon>
        <taxon>Burkholderiaceae</taxon>
        <taxon>Paraburkholderia</taxon>
    </lineage>
</organism>
<reference evidence="3 4" key="1">
    <citation type="submission" date="2016-11" db="EMBL/GenBank/DDBJ databases">
        <authorList>
            <person name="Jaros S."/>
            <person name="Januszkiewicz K."/>
            <person name="Wedrychowicz H."/>
        </authorList>
    </citation>
    <scope>NUCLEOTIDE SEQUENCE [LARGE SCALE GENOMIC DNA]</scope>
    <source>
        <strain evidence="3 4">GAS95</strain>
    </source>
</reference>
<dbReference type="Pfam" id="PF13663">
    <property type="entry name" value="DUF4148"/>
    <property type="match status" value="1"/>
</dbReference>
<dbReference type="EMBL" id="FSRU01000002">
    <property type="protein sequence ID" value="SIO59235.1"/>
    <property type="molecule type" value="Genomic_DNA"/>
</dbReference>
<evidence type="ECO:0000313" key="4">
    <source>
        <dbReference type="Proteomes" id="UP000185151"/>
    </source>
</evidence>
<dbReference type="Proteomes" id="UP000185151">
    <property type="component" value="Unassembled WGS sequence"/>
</dbReference>
<proteinExistence type="predicted"/>
<dbReference type="OrthoDB" id="9133496at2"/>
<feature type="compositionally biased region" description="Low complexity" evidence="1">
    <location>
        <begin position="34"/>
        <end position="51"/>
    </location>
</feature>
<keyword evidence="2" id="KW-0732">Signal</keyword>
<dbReference type="InterPro" id="IPR025421">
    <property type="entry name" value="DUF4148"/>
</dbReference>
<keyword evidence="4" id="KW-1185">Reference proteome</keyword>
<sequence>MKRMTLAALAGILVTSAAFAQTQPGSNDATTNAQQQPQQQQGQWVPPDGQPIAGKTRAEVYQDLVHAEQDGQLAYLNSTLYAHH</sequence>
<gene>
    <name evidence="3" type="ORF">SAMN05444165_4443</name>
</gene>
<evidence type="ECO:0000313" key="3">
    <source>
        <dbReference type="EMBL" id="SIO59235.1"/>
    </source>
</evidence>
<protein>
    <recommendedName>
        <fullName evidence="5">DUF4148 domain-containing protein</fullName>
    </recommendedName>
</protein>
<name>A0A1N6KRT7_9BURK</name>